<name>A0A9D4CUF4_DREPO</name>
<organism evidence="1 2">
    <name type="scientific">Dreissena polymorpha</name>
    <name type="common">Zebra mussel</name>
    <name type="synonym">Mytilus polymorpha</name>
    <dbReference type="NCBI Taxonomy" id="45954"/>
    <lineage>
        <taxon>Eukaryota</taxon>
        <taxon>Metazoa</taxon>
        <taxon>Spiralia</taxon>
        <taxon>Lophotrochozoa</taxon>
        <taxon>Mollusca</taxon>
        <taxon>Bivalvia</taxon>
        <taxon>Autobranchia</taxon>
        <taxon>Heteroconchia</taxon>
        <taxon>Euheterodonta</taxon>
        <taxon>Imparidentia</taxon>
        <taxon>Neoheterodontei</taxon>
        <taxon>Myida</taxon>
        <taxon>Dreissenoidea</taxon>
        <taxon>Dreissenidae</taxon>
        <taxon>Dreissena</taxon>
    </lineage>
</organism>
<gene>
    <name evidence="1" type="ORF">DPMN_040008</name>
</gene>
<reference evidence="1" key="2">
    <citation type="submission" date="2020-11" db="EMBL/GenBank/DDBJ databases">
        <authorList>
            <person name="McCartney M.A."/>
            <person name="Auch B."/>
            <person name="Kono T."/>
            <person name="Mallez S."/>
            <person name="Becker A."/>
            <person name="Gohl D.M."/>
            <person name="Silverstein K.A.T."/>
            <person name="Koren S."/>
            <person name="Bechman K.B."/>
            <person name="Herman A."/>
            <person name="Abrahante J.E."/>
            <person name="Garbe J."/>
        </authorList>
    </citation>
    <scope>NUCLEOTIDE SEQUENCE</scope>
    <source>
        <strain evidence="1">Duluth1</strain>
        <tissue evidence="1">Whole animal</tissue>
    </source>
</reference>
<accession>A0A9D4CUF4</accession>
<keyword evidence="2" id="KW-1185">Reference proteome</keyword>
<evidence type="ECO:0000313" key="2">
    <source>
        <dbReference type="Proteomes" id="UP000828390"/>
    </source>
</evidence>
<dbReference type="EMBL" id="JAIWYP010000011">
    <property type="protein sequence ID" value="KAH3733577.1"/>
    <property type="molecule type" value="Genomic_DNA"/>
</dbReference>
<protein>
    <submittedName>
        <fullName evidence="1">Uncharacterized protein</fullName>
    </submittedName>
</protein>
<reference evidence="1" key="1">
    <citation type="journal article" date="2019" name="bioRxiv">
        <title>The Genome of the Zebra Mussel, Dreissena polymorpha: A Resource for Invasive Species Research.</title>
        <authorList>
            <person name="McCartney M.A."/>
            <person name="Auch B."/>
            <person name="Kono T."/>
            <person name="Mallez S."/>
            <person name="Zhang Y."/>
            <person name="Obille A."/>
            <person name="Becker A."/>
            <person name="Abrahante J.E."/>
            <person name="Garbe J."/>
            <person name="Badalamenti J.P."/>
            <person name="Herman A."/>
            <person name="Mangelson H."/>
            <person name="Liachko I."/>
            <person name="Sullivan S."/>
            <person name="Sone E.D."/>
            <person name="Koren S."/>
            <person name="Silverstein K.A.T."/>
            <person name="Beckman K.B."/>
            <person name="Gohl D.M."/>
        </authorList>
    </citation>
    <scope>NUCLEOTIDE SEQUENCE</scope>
    <source>
        <strain evidence="1">Duluth1</strain>
        <tissue evidence="1">Whole animal</tissue>
    </source>
</reference>
<proteinExistence type="predicted"/>
<evidence type="ECO:0000313" key="1">
    <source>
        <dbReference type="EMBL" id="KAH3733577.1"/>
    </source>
</evidence>
<dbReference type="Proteomes" id="UP000828390">
    <property type="component" value="Unassembled WGS sequence"/>
</dbReference>
<dbReference type="AlphaFoldDB" id="A0A9D4CUF4"/>
<comment type="caution">
    <text evidence="1">The sequence shown here is derived from an EMBL/GenBank/DDBJ whole genome shotgun (WGS) entry which is preliminary data.</text>
</comment>
<sequence>MTYYSRLCQVDAWKTHVLDEGQSAEQVQCGQTTRENRFGEIARYGAAFLTTEVSRFSGDIVTFPYNSKVKNVGTESYRNDWLNL</sequence>